<dbReference type="SUPFAM" id="SSF51197">
    <property type="entry name" value="Clavaminate synthase-like"/>
    <property type="match status" value="1"/>
</dbReference>
<accession>A0A4Q1BJP3</accession>
<dbReference type="InterPro" id="IPR027443">
    <property type="entry name" value="IPNS-like_sf"/>
</dbReference>
<evidence type="ECO:0008006" key="3">
    <source>
        <dbReference type="Google" id="ProtNLM"/>
    </source>
</evidence>
<comment type="caution">
    <text evidence="1">The sequence shown here is derived from an EMBL/GenBank/DDBJ whole genome shotgun (WGS) entry which is preliminary data.</text>
</comment>
<protein>
    <recommendedName>
        <fullName evidence="3">Isopenicillin N synthase-like Fe(2+) 2OG dioxygenase domain-containing protein</fullName>
    </recommendedName>
</protein>
<keyword evidence="2" id="KW-1185">Reference proteome</keyword>
<evidence type="ECO:0000313" key="2">
    <source>
        <dbReference type="Proteomes" id="UP000289152"/>
    </source>
</evidence>
<reference evidence="1 2" key="1">
    <citation type="submission" date="2016-06" db="EMBL/GenBank/DDBJ databases">
        <title>Evolution of pathogenesis and genome organization in the Tremellales.</title>
        <authorList>
            <person name="Cuomo C."/>
            <person name="Litvintseva A."/>
            <person name="Heitman J."/>
            <person name="Chen Y."/>
            <person name="Sun S."/>
            <person name="Springer D."/>
            <person name="Dromer F."/>
            <person name="Young S."/>
            <person name="Zeng Q."/>
            <person name="Chapman S."/>
            <person name="Gujja S."/>
            <person name="Saif S."/>
            <person name="Birren B."/>
        </authorList>
    </citation>
    <scope>NUCLEOTIDE SEQUENCE [LARGE SCALE GENOMIC DNA]</scope>
    <source>
        <strain evidence="1 2">ATCC 28783</strain>
    </source>
</reference>
<dbReference type="EMBL" id="SDIL01000056">
    <property type="protein sequence ID" value="RXK37948.1"/>
    <property type="molecule type" value="Genomic_DNA"/>
</dbReference>
<dbReference type="FunFam" id="2.60.120.330:FF:000039">
    <property type="entry name" value="Unplaced genomic scaffold supercont1.13, whole genome shotgun sequence"/>
    <property type="match status" value="1"/>
</dbReference>
<organism evidence="1 2">
    <name type="scientific">Tremella mesenterica</name>
    <name type="common">Jelly fungus</name>
    <dbReference type="NCBI Taxonomy" id="5217"/>
    <lineage>
        <taxon>Eukaryota</taxon>
        <taxon>Fungi</taxon>
        <taxon>Dikarya</taxon>
        <taxon>Basidiomycota</taxon>
        <taxon>Agaricomycotina</taxon>
        <taxon>Tremellomycetes</taxon>
        <taxon>Tremellales</taxon>
        <taxon>Tremellaceae</taxon>
        <taxon>Tremella</taxon>
    </lineage>
</organism>
<dbReference type="Gene3D" id="2.60.120.330">
    <property type="entry name" value="B-lactam Antibiotic, Isopenicillin N Synthase, Chain"/>
    <property type="match status" value="1"/>
</dbReference>
<evidence type="ECO:0000313" key="1">
    <source>
        <dbReference type="EMBL" id="RXK37948.1"/>
    </source>
</evidence>
<dbReference type="OrthoDB" id="10248513at2759"/>
<dbReference type="STRING" id="5217.A0A4Q1BJP3"/>
<dbReference type="Proteomes" id="UP000289152">
    <property type="component" value="Unassembled WGS sequence"/>
</dbReference>
<dbReference type="InParanoid" id="A0A4Q1BJP3"/>
<proteinExistence type="predicted"/>
<sequence length="366" mass="41079">MLELPVVSLDDYLRDPTSDSGRKAAQATAEALILTGAVVVRDSRAPKQANDRFLDLFEDYFAQEREELVKDLRPEVGYQVGVTLENTERPKCSSDDECLSVIALLEETQRPVDLSGHGADPKCRWFHRMSETPPYPSAFPVCSAPNVTPRAFPDWEVRVNEWGGFMKQAVEGVTRMLAVGLGLDESAFLSAGKYGSHLLAPTATDLEKYGKLNTIFAGFHTDLNFLTIHGQSRYPGLHIWARNSGKRIPVRIPPECLLVQAGKQLEWATGGLIKGKLPKFENVFRKRFSLTVQAMERRKRDFPDRPLNRISSTFFWHLSPDHLLQPDPILSKMAQDRFGPQKDYGAMLVGEQVQRELGLIALMPSN</sequence>
<name>A0A4Q1BJP3_TREME</name>
<dbReference type="AlphaFoldDB" id="A0A4Q1BJP3"/>
<dbReference type="VEuPathDB" id="FungiDB:TREMEDRAFT_67719"/>
<gene>
    <name evidence="1" type="ORF">M231_04734</name>
</gene>